<evidence type="ECO:0000256" key="5">
    <source>
        <dbReference type="SAM" id="MobiDB-lite"/>
    </source>
</evidence>
<comment type="caution">
    <text evidence="7">The sequence shown here is derived from an EMBL/GenBank/DDBJ whole genome shotgun (WGS) entry which is preliminary data.</text>
</comment>
<keyword evidence="1" id="KW-0732">Signal</keyword>
<dbReference type="PANTHER" id="PTHR34823:SF1">
    <property type="entry name" value="CHITIN-BINDING TYPE-4 DOMAIN-CONTAINING PROTEIN"/>
    <property type="match status" value="1"/>
</dbReference>
<dbReference type="CDD" id="cd21177">
    <property type="entry name" value="LPMO_AA10"/>
    <property type="match status" value="1"/>
</dbReference>
<dbReference type="EMBL" id="BOPG01000012">
    <property type="protein sequence ID" value="GIJ54603.1"/>
    <property type="molecule type" value="Genomic_DNA"/>
</dbReference>
<dbReference type="RefSeq" id="WP_203989929.1">
    <property type="nucleotide sequence ID" value="NZ_BOPG01000012.1"/>
</dbReference>
<keyword evidence="3" id="KW-0326">Glycosidase</keyword>
<evidence type="ECO:0000256" key="3">
    <source>
        <dbReference type="ARBA" id="ARBA00023295"/>
    </source>
</evidence>
<dbReference type="AlphaFoldDB" id="A0A8J3Z1L4"/>
<reference evidence="7" key="1">
    <citation type="submission" date="2021-01" db="EMBL/GenBank/DDBJ databases">
        <title>Whole genome shotgun sequence of Virgisporangium aurantiacum NBRC 16421.</title>
        <authorList>
            <person name="Komaki H."/>
            <person name="Tamura T."/>
        </authorList>
    </citation>
    <scope>NUCLEOTIDE SEQUENCE</scope>
    <source>
        <strain evidence="7">NBRC 16421</strain>
    </source>
</reference>
<proteinExistence type="predicted"/>
<dbReference type="PROSITE" id="PS00561">
    <property type="entry name" value="CBM2_A"/>
    <property type="match status" value="1"/>
</dbReference>
<evidence type="ECO:0000313" key="8">
    <source>
        <dbReference type="Proteomes" id="UP000612585"/>
    </source>
</evidence>
<dbReference type="SMART" id="SM00637">
    <property type="entry name" value="CBD_II"/>
    <property type="match status" value="1"/>
</dbReference>
<dbReference type="SUPFAM" id="SSF81296">
    <property type="entry name" value="E set domains"/>
    <property type="match status" value="1"/>
</dbReference>
<dbReference type="InterPro" id="IPR018366">
    <property type="entry name" value="CBM2_CS"/>
</dbReference>
<dbReference type="GO" id="GO:0030247">
    <property type="term" value="F:polysaccharide binding"/>
    <property type="evidence" value="ECO:0007669"/>
    <property type="project" value="UniProtKB-UniRule"/>
</dbReference>
<dbReference type="InterPro" id="IPR008965">
    <property type="entry name" value="CBM2/CBM3_carb-bd_dom_sf"/>
</dbReference>
<sequence length="352" mass="37438">MFPTPALNARRHWFLRALTIAAVLTLLLTNVWVERASTHGNVQSPASRNYGCYERWGSNHLDPNMAATDPMCAQAWQAEPAAMWNWNGLYRNGVGGNHQAAVPDGQLCSGGRTESGRYNALDAVGQWRATEIGNNFSIRLFDQASHGADYIRVYVTKQGFNSLTTPLGWGNLELVAQIGNTPASQWQAVTGGVQISVPAVASGRTGRHMVYTIWQASHMDQAYYFCSDVRFPGGAADPPLPGPGPDPDPDPGTGGCTATYTTASQWSNGFQGDVKVTAGSTAITGWTVNMTWPGSQTVTQVWNATVTNNGSTVLAKNVGWNGSLAAGGTASFGFLGSTNSFNNVPTLACNAT</sequence>
<dbReference type="GO" id="GO:0004553">
    <property type="term" value="F:hydrolase activity, hydrolyzing O-glycosyl compounds"/>
    <property type="evidence" value="ECO:0007669"/>
    <property type="project" value="InterPro"/>
</dbReference>
<dbReference type="InterPro" id="IPR012291">
    <property type="entry name" value="CBM2_carb-bd_dom_sf"/>
</dbReference>
<dbReference type="Pfam" id="PF00553">
    <property type="entry name" value="CBM_2"/>
    <property type="match status" value="1"/>
</dbReference>
<protein>
    <recommendedName>
        <fullName evidence="6">CBM2 domain-containing protein</fullName>
    </recommendedName>
</protein>
<evidence type="ECO:0000313" key="7">
    <source>
        <dbReference type="EMBL" id="GIJ54603.1"/>
    </source>
</evidence>
<keyword evidence="4" id="KW-0624">Polysaccharide degradation</keyword>
<dbReference type="SUPFAM" id="SSF49384">
    <property type="entry name" value="Carbohydrate-binding domain"/>
    <property type="match status" value="1"/>
</dbReference>
<keyword evidence="4" id="KW-0119">Carbohydrate metabolism</keyword>
<evidence type="ECO:0000256" key="4">
    <source>
        <dbReference type="ARBA" id="ARBA00023326"/>
    </source>
</evidence>
<dbReference type="InterPro" id="IPR001919">
    <property type="entry name" value="CBD2"/>
</dbReference>
<dbReference type="InterPro" id="IPR004302">
    <property type="entry name" value="Cellulose/chitin-bd_N"/>
</dbReference>
<gene>
    <name evidence="7" type="ORF">Vau01_021190</name>
</gene>
<feature type="domain" description="CBM2" evidence="6">
    <location>
        <begin position="249"/>
        <end position="352"/>
    </location>
</feature>
<evidence type="ECO:0000256" key="2">
    <source>
        <dbReference type="ARBA" id="ARBA00022801"/>
    </source>
</evidence>
<keyword evidence="8" id="KW-1185">Reference proteome</keyword>
<dbReference type="Gene3D" id="2.70.50.50">
    <property type="entry name" value="chitin-binding protein cbp21"/>
    <property type="match status" value="1"/>
</dbReference>
<dbReference type="PANTHER" id="PTHR34823">
    <property type="entry name" value="GLCNAC-BINDING PROTEIN A"/>
    <property type="match status" value="1"/>
</dbReference>
<evidence type="ECO:0000259" key="6">
    <source>
        <dbReference type="PROSITE" id="PS51173"/>
    </source>
</evidence>
<dbReference type="InterPro" id="IPR051024">
    <property type="entry name" value="GlcNAc_Chitin_IntDeg"/>
</dbReference>
<dbReference type="PROSITE" id="PS51173">
    <property type="entry name" value="CBM2"/>
    <property type="match status" value="1"/>
</dbReference>
<organism evidence="7 8">
    <name type="scientific">Virgisporangium aurantiacum</name>
    <dbReference type="NCBI Taxonomy" id="175570"/>
    <lineage>
        <taxon>Bacteria</taxon>
        <taxon>Bacillati</taxon>
        <taxon>Actinomycetota</taxon>
        <taxon>Actinomycetes</taxon>
        <taxon>Micromonosporales</taxon>
        <taxon>Micromonosporaceae</taxon>
        <taxon>Virgisporangium</taxon>
    </lineage>
</organism>
<name>A0A8J3Z1L4_9ACTN</name>
<dbReference type="Proteomes" id="UP000612585">
    <property type="component" value="Unassembled WGS sequence"/>
</dbReference>
<feature type="region of interest" description="Disordered" evidence="5">
    <location>
        <begin position="235"/>
        <end position="258"/>
    </location>
</feature>
<dbReference type="Pfam" id="PF03067">
    <property type="entry name" value="LPMO_10"/>
    <property type="match status" value="1"/>
</dbReference>
<accession>A0A8J3Z1L4</accession>
<evidence type="ECO:0000256" key="1">
    <source>
        <dbReference type="ARBA" id="ARBA00022729"/>
    </source>
</evidence>
<dbReference type="InterPro" id="IPR014756">
    <property type="entry name" value="Ig_E-set"/>
</dbReference>
<keyword evidence="2" id="KW-0378">Hydrolase</keyword>
<dbReference type="GO" id="GO:0000272">
    <property type="term" value="P:polysaccharide catabolic process"/>
    <property type="evidence" value="ECO:0007669"/>
    <property type="project" value="UniProtKB-KW"/>
</dbReference>
<dbReference type="Gene3D" id="2.60.40.290">
    <property type="match status" value="1"/>
</dbReference>